<dbReference type="AlphaFoldDB" id="A0A179D8H8"/>
<comment type="caution">
    <text evidence="3">The sequence shown here is derived from an EMBL/GenBank/DDBJ whole genome shotgun (WGS) entry which is preliminary data.</text>
</comment>
<name>A0A179D8H8_9BACT</name>
<dbReference type="Proteomes" id="UP000078390">
    <property type="component" value="Unassembled WGS sequence"/>
</dbReference>
<dbReference type="Pfam" id="PF08443">
    <property type="entry name" value="RimK"/>
    <property type="match status" value="1"/>
</dbReference>
<organism evidence="3 4">
    <name type="scientific">Thermosulfurimonas dismutans</name>
    <dbReference type="NCBI Taxonomy" id="999894"/>
    <lineage>
        <taxon>Bacteria</taxon>
        <taxon>Pseudomonadati</taxon>
        <taxon>Thermodesulfobacteriota</taxon>
        <taxon>Thermodesulfobacteria</taxon>
        <taxon>Thermodesulfobacteriales</taxon>
        <taxon>Thermodesulfobacteriaceae</taxon>
        <taxon>Thermosulfurimonas</taxon>
    </lineage>
</organism>
<dbReference type="GO" id="GO:0005737">
    <property type="term" value="C:cytoplasm"/>
    <property type="evidence" value="ECO:0007669"/>
    <property type="project" value="TreeGrafter"/>
</dbReference>
<dbReference type="GO" id="GO:0046872">
    <property type="term" value="F:metal ion binding"/>
    <property type="evidence" value="ECO:0007669"/>
    <property type="project" value="InterPro"/>
</dbReference>
<proteinExistence type="predicted"/>
<dbReference type="InterPro" id="IPR011761">
    <property type="entry name" value="ATP-grasp"/>
</dbReference>
<dbReference type="GO" id="GO:0009432">
    <property type="term" value="P:SOS response"/>
    <property type="evidence" value="ECO:0007669"/>
    <property type="project" value="TreeGrafter"/>
</dbReference>
<keyword evidence="1" id="KW-0547">Nucleotide-binding</keyword>
<dbReference type="InterPro" id="IPR013651">
    <property type="entry name" value="ATP-grasp_RimK-type"/>
</dbReference>
<dbReference type="GO" id="GO:0018169">
    <property type="term" value="F:ribosomal S6-glutamic acid ligase activity"/>
    <property type="evidence" value="ECO:0007669"/>
    <property type="project" value="TreeGrafter"/>
</dbReference>
<evidence type="ECO:0000313" key="3">
    <source>
        <dbReference type="EMBL" id="OAQ21742.1"/>
    </source>
</evidence>
<dbReference type="PANTHER" id="PTHR21621">
    <property type="entry name" value="RIBOSOMAL PROTEIN S6 MODIFICATION PROTEIN"/>
    <property type="match status" value="1"/>
</dbReference>
<keyword evidence="4" id="KW-1185">Reference proteome</keyword>
<evidence type="ECO:0000256" key="1">
    <source>
        <dbReference type="PROSITE-ProRule" id="PRU00409"/>
    </source>
</evidence>
<reference evidence="3 4" key="1">
    <citation type="submission" date="2016-04" db="EMBL/GenBank/DDBJ databases">
        <title>Genome analysis of Thermosulfurimonas dismutans, the first thermophilic sulfur-disproportionating bacterium of the phylum Thermodesulfobacteria.</title>
        <authorList>
            <person name="Mardanov A.V."/>
            <person name="Beletsky A.V."/>
            <person name="Kadnikov V.V."/>
            <person name="Slobodkin A.I."/>
            <person name="Ravin N.V."/>
        </authorList>
    </citation>
    <scope>NUCLEOTIDE SEQUENCE [LARGE SCALE GENOMIC DNA]</scope>
    <source>
        <strain evidence="3 4">S95</strain>
    </source>
</reference>
<keyword evidence="1" id="KW-0067">ATP-binding</keyword>
<dbReference type="InterPro" id="IPR013815">
    <property type="entry name" value="ATP_grasp_subdomain_1"/>
</dbReference>
<dbReference type="Gene3D" id="3.30.1490.20">
    <property type="entry name" value="ATP-grasp fold, A domain"/>
    <property type="match status" value="1"/>
</dbReference>
<feature type="domain" description="ATP-grasp" evidence="2">
    <location>
        <begin position="45"/>
        <end position="237"/>
    </location>
</feature>
<accession>A0A179D8H8</accession>
<keyword evidence="3" id="KW-0808">Transferase</keyword>
<dbReference type="PANTHER" id="PTHR21621:SF0">
    <property type="entry name" value="BETA-CITRYLGLUTAMATE SYNTHASE B-RELATED"/>
    <property type="match status" value="1"/>
</dbReference>
<dbReference type="GO" id="GO:0005524">
    <property type="term" value="F:ATP binding"/>
    <property type="evidence" value="ECO:0007669"/>
    <property type="project" value="UniProtKB-UniRule"/>
</dbReference>
<dbReference type="GO" id="GO:0016740">
    <property type="term" value="F:transferase activity"/>
    <property type="evidence" value="ECO:0007669"/>
    <property type="project" value="UniProtKB-KW"/>
</dbReference>
<evidence type="ECO:0000313" key="4">
    <source>
        <dbReference type="Proteomes" id="UP000078390"/>
    </source>
</evidence>
<evidence type="ECO:0000259" key="2">
    <source>
        <dbReference type="PROSITE" id="PS50975"/>
    </source>
</evidence>
<sequence length="240" mass="27862">MREAEIVIFPQTVPPELYFFARQLGKRVFPHYDLRFAFPGKIGQIMLFEALSLPHPRTICVPRICAFGPHPGATEIPFPPYPFVVKGNHGHEGREVFLVESSKDWEEILRILRTFEASGRYGFLIQEYLPWDYDLRVVVIGKRHLPFWRKGRFLKNLVQEGEVAECPDRELEERALKVVRALCQKTGFNLMAVDFLFRPETGEALLNEINFVFGLRLLGGEERFRTYLRTAVDEFLSTNS</sequence>
<dbReference type="SUPFAM" id="SSF56059">
    <property type="entry name" value="Glutathione synthetase ATP-binding domain-like"/>
    <property type="match status" value="1"/>
</dbReference>
<protein>
    <submittedName>
        <fullName evidence="3">Ribosomal protein S6 glutaminyl transferase</fullName>
    </submittedName>
</protein>
<dbReference type="EMBL" id="LWLG01000001">
    <property type="protein sequence ID" value="OAQ21742.1"/>
    <property type="molecule type" value="Genomic_DNA"/>
</dbReference>
<gene>
    <name evidence="3" type="ORF">TDIS_0260</name>
</gene>
<dbReference type="STRING" id="999894.TDIS_0260"/>
<dbReference type="Gene3D" id="3.30.470.20">
    <property type="entry name" value="ATP-grasp fold, B domain"/>
    <property type="match status" value="1"/>
</dbReference>
<dbReference type="PROSITE" id="PS50975">
    <property type="entry name" value="ATP_GRASP"/>
    <property type="match status" value="1"/>
</dbReference>